<sequence>MFMDREAAIHFIGGAVGGTAGTAITCPLEVVKTRMQSSRGLDTQSGPSTSSGGSSSSKSSSSSSSTTSKSSGIVKSVTSARNGFGSNFRGQFALERIFSGNGGLATFSRSNGFFCELLAMFAQKVLN</sequence>
<dbReference type="EnsemblMetazoa" id="CJA31455.1">
    <property type="protein sequence ID" value="CJA31455.1"/>
    <property type="gene ID" value="WBGene00207302"/>
</dbReference>
<evidence type="ECO:0000256" key="9">
    <source>
        <dbReference type="ARBA" id="ARBA00023136"/>
    </source>
</evidence>
<evidence type="ECO:0000256" key="2">
    <source>
        <dbReference type="ARBA" id="ARBA00006375"/>
    </source>
</evidence>
<reference evidence="12" key="1">
    <citation type="submission" date="2010-08" db="EMBL/GenBank/DDBJ databases">
        <authorList>
            <consortium name="Caenorhabditis japonica Sequencing Consortium"/>
            <person name="Wilson R.K."/>
        </authorList>
    </citation>
    <scope>NUCLEOTIDE SEQUENCE [LARGE SCALE GENOMIC DNA]</scope>
    <source>
        <strain evidence="12">DF5081</strain>
    </source>
</reference>
<evidence type="ECO:0000313" key="11">
    <source>
        <dbReference type="EnsemblMetazoa" id="CJA31455.1"/>
    </source>
</evidence>
<keyword evidence="6" id="KW-0999">Mitochondrion inner membrane</keyword>
<feature type="compositionally biased region" description="Low complexity" evidence="10">
    <location>
        <begin position="45"/>
        <end position="73"/>
    </location>
</feature>
<keyword evidence="9" id="KW-0472">Membrane</keyword>
<keyword evidence="4" id="KW-0812">Transmembrane</keyword>
<keyword evidence="8" id="KW-0496">Mitochondrion</keyword>
<evidence type="ECO:0000256" key="6">
    <source>
        <dbReference type="ARBA" id="ARBA00022792"/>
    </source>
</evidence>
<dbReference type="PANTHER" id="PTHR45829">
    <property type="entry name" value="MITOCHONDRIAL CARRIER PROTEIN RIM2"/>
    <property type="match status" value="1"/>
</dbReference>
<dbReference type="Gene3D" id="1.50.40.10">
    <property type="entry name" value="Mitochondrial carrier domain"/>
    <property type="match status" value="1"/>
</dbReference>
<dbReference type="AlphaFoldDB" id="A0A8R1IHI6"/>
<dbReference type="Proteomes" id="UP000005237">
    <property type="component" value="Unassembled WGS sequence"/>
</dbReference>
<proteinExistence type="inferred from homology"/>
<name>A0A8R1IHI6_CAEJA</name>
<protein>
    <recommendedName>
        <fullName evidence="13">Mitochondrial carrier protein</fullName>
    </recommendedName>
</protein>
<evidence type="ECO:0000256" key="3">
    <source>
        <dbReference type="ARBA" id="ARBA00022448"/>
    </source>
</evidence>
<evidence type="ECO:0008006" key="13">
    <source>
        <dbReference type="Google" id="ProtNLM"/>
    </source>
</evidence>
<dbReference type="InterPro" id="IPR018108">
    <property type="entry name" value="MCP_transmembrane"/>
</dbReference>
<accession>A0A8R1IHI6</accession>
<feature type="region of interest" description="Disordered" evidence="10">
    <location>
        <begin position="35"/>
        <end position="73"/>
    </location>
</feature>
<dbReference type="SUPFAM" id="SSF103506">
    <property type="entry name" value="Mitochondrial carrier"/>
    <property type="match status" value="1"/>
</dbReference>
<dbReference type="PANTHER" id="PTHR45829:SF4">
    <property type="entry name" value="MITOCHONDRIAL CARRIER PROTEIN RIM2"/>
    <property type="match status" value="1"/>
</dbReference>
<evidence type="ECO:0000256" key="10">
    <source>
        <dbReference type="SAM" id="MobiDB-lite"/>
    </source>
</evidence>
<evidence type="ECO:0000256" key="7">
    <source>
        <dbReference type="ARBA" id="ARBA00022989"/>
    </source>
</evidence>
<feature type="compositionally biased region" description="Polar residues" evidence="10">
    <location>
        <begin position="35"/>
        <end position="44"/>
    </location>
</feature>
<keyword evidence="5" id="KW-0677">Repeat</keyword>
<evidence type="ECO:0000313" key="12">
    <source>
        <dbReference type="Proteomes" id="UP000005237"/>
    </source>
</evidence>
<keyword evidence="7" id="KW-1133">Transmembrane helix</keyword>
<evidence type="ECO:0000256" key="5">
    <source>
        <dbReference type="ARBA" id="ARBA00022737"/>
    </source>
</evidence>
<reference evidence="11" key="2">
    <citation type="submission" date="2022-06" db="UniProtKB">
        <authorList>
            <consortium name="EnsemblMetazoa"/>
        </authorList>
    </citation>
    <scope>IDENTIFICATION</scope>
    <source>
        <strain evidence="11">DF5081</strain>
    </source>
</reference>
<organism evidence="11 12">
    <name type="scientific">Caenorhabditis japonica</name>
    <dbReference type="NCBI Taxonomy" id="281687"/>
    <lineage>
        <taxon>Eukaryota</taxon>
        <taxon>Metazoa</taxon>
        <taxon>Ecdysozoa</taxon>
        <taxon>Nematoda</taxon>
        <taxon>Chromadorea</taxon>
        <taxon>Rhabditida</taxon>
        <taxon>Rhabditina</taxon>
        <taxon>Rhabditomorpha</taxon>
        <taxon>Rhabditoidea</taxon>
        <taxon>Rhabditidae</taxon>
        <taxon>Peloderinae</taxon>
        <taxon>Caenorhabditis</taxon>
    </lineage>
</organism>
<dbReference type="InterPro" id="IPR023395">
    <property type="entry name" value="MCP_dom_sf"/>
</dbReference>
<keyword evidence="12" id="KW-1185">Reference proteome</keyword>
<evidence type="ECO:0000256" key="8">
    <source>
        <dbReference type="ARBA" id="ARBA00023128"/>
    </source>
</evidence>
<dbReference type="GO" id="GO:0005743">
    <property type="term" value="C:mitochondrial inner membrane"/>
    <property type="evidence" value="ECO:0007669"/>
    <property type="project" value="UniProtKB-SubCell"/>
</dbReference>
<dbReference type="GO" id="GO:0015218">
    <property type="term" value="F:pyrimidine nucleotide transmembrane transporter activity"/>
    <property type="evidence" value="ECO:0007669"/>
    <property type="project" value="InterPro"/>
</dbReference>
<dbReference type="Pfam" id="PF00153">
    <property type="entry name" value="Mito_carr"/>
    <property type="match status" value="1"/>
</dbReference>
<evidence type="ECO:0000256" key="4">
    <source>
        <dbReference type="ARBA" id="ARBA00022692"/>
    </source>
</evidence>
<dbReference type="InterPro" id="IPR049562">
    <property type="entry name" value="SLC25A33/36-like"/>
</dbReference>
<keyword evidence="3" id="KW-0813">Transport</keyword>
<comment type="subcellular location">
    <subcellularLocation>
        <location evidence="1">Mitochondrion inner membrane</location>
        <topology evidence="1">Multi-pass membrane protein</topology>
    </subcellularLocation>
</comment>
<evidence type="ECO:0000256" key="1">
    <source>
        <dbReference type="ARBA" id="ARBA00004448"/>
    </source>
</evidence>
<dbReference type="GO" id="GO:1990519">
    <property type="term" value="P:pyrimidine nucleotide import into mitochondrion"/>
    <property type="evidence" value="ECO:0007669"/>
    <property type="project" value="TreeGrafter"/>
</dbReference>
<comment type="similarity">
    <text evidence="2">Belongs to the mitochondrial carrier (TC 2.A.29) family.</text>
</comment>